<evidence type="ECO:0000256" key="3">
    <source>
        <dbReference type="ARBA" id="ARBA00022801"/>
    </source>
</evidence>
<accession>A0A1F7VFV8</accession>
<feature type="chain" id="PRO_5009533257" description="Peptidase S11 D-alanyl-D-alanine carboxypeptidase A N-terminal domain-containing protein" evidence="10">
    <location>
        <begin position="25"/>
        <end position="297"/>
    </location>
</feature>
<evidence type="ECO:0000256" key="9">
    <source>
        <dbReference type="RuleBase" id="RU004016"/>
    </source>
</evidence>
<keyword evidence="6" id="KW-0961">Cell wall biogenesis/degradation</keyword>
<evidence type="ECO:0000256" key="10">
    <source>
        <dbReference type="SAM" id="SignalP"/>
    </source>
</evidence>
<dbReference type="InterPro" id="IPR018044">
    <property type="entry name" value="Peptidase_S11"/>
</dbReference>
<organism evidence="12 13">
    <name type="scientific">Candidatus Uhrbacteria bacterium RIFCSPLOWO2_02_FULL_51_9</name>
    <dbReference type="NCBI Taxonomy" id="1802410"/>
    <lineage>
        <taxon>Bacteria</taxon>
        <taxon>Candidatus Uhriibacteriota</taxon>
    </lineage>
</organism>
<proteinExistence type="inferred from homology"/>
<dbReference type="PANTHER" id="PTHR21581:SF26">
    <property type="entry name" value="D-ALANYL-D-ALANINE ENDOPEPTIDASE"/>
    <property type="match status" value="1"/>
</dbReference>
<keyword evidence="4" id="KW-0133">Cell shape</keyword>
<feature type="domain" description="Peptidase S11 D-alanyl-D-alanine carboxypeptidase A N-terminal" evidence="11">
    <location>
        <begin position="36"/>
        <end position="267"/>
    </location>
</feature>
<dbReference type="STRING" id="1802410.A3H75_03165"/>
<feature type="binding site" evidence="8">
    <location>
        <position position="240"/>
    </location>
    <ligand>
        <name>substrate</name>
    </ligand>
</feature>
<feature type="active site" evidence="7">
    <location>
        <position position="121"/>
    </location>
</feature>
<protein>
    <recommendedName>
        <fullName evidence="11">Peptidase S11 D-alanyl-D-alanine carboxypeptidase A N-terminal domain-containing protein</fullName>
    </recommendedName>
</protein>
<dbReference type="GO" id="GO:0008360">
    <property type="term" value="P:regulation of cell shape"/>
    <property type="evidence" value="ECO:0007669"/>
    <property type="project" value="UniProtKB-KW"/>
</dbReference>
<dbReference type="AlphaFoldDB" id="A0A1F7VFV8"/>
<dbReference type="Proteomes" id="UP000176678">
    <property type="component" value="Unassembled WGS sequence"/>
</dbReference>
<evidence type="ECO:0000256" key="6">
    <source>
        <dbReference type="ARBA" id="ARBA00023316"/>
    </source>
</evidence>
<evidence type="ECO:0000259" key="11">
    <source>
        <dbReference type="Pfam" id="PF00768"/>
    </source>
</evidence>
<dbReference type="Pfam" id="PF00768">
    <property type="entry name" value="Peptidase_S11"/>
    <property type="match status" value="1"/>
</dbReference>
<evidence type="ECO:0000256" key="5">
    <source>
        <dbReference type="ARBA" id="ARBA00022984"/>
    </source>
</evidence>
<dbReference type="PRINTS" id="PR00725">
    <property type="entry name" value="DADACBPTASE1"/>
</dbReference>
<dbReference type="InterPro" id="IPR012338">
    <property type="entry name" value="Beta-lactam/transpept-like"/>
</dbReference>
<dbReference type="EMBL" id="MGES01000004">
    <property type="protein sequence ID" value="OGL89412.1"/>
    <property type="molecule type" value="Genomic_DNA"/>
</dbReference>
<gene>
    <name evidence="12" type="ORF">A3H75_03165</name>
</gene>
<feature type="signal peptide" evidence="10">
    <location>
        <begin position="1"/>
        <end position="24"/>
    </location>
</feature>
<keyword evidence="3" id="KW-0378">Hydrolase</keyword>
<comment type="caution">
    <text evidence="12">The sequence shown here is derived from an EMBL/GenBank/DDBJ whole genome shotgun (WGS) entry which is preliminary data.</text>
</comment>
<dbReference type="GO" id="GO:0009252">
    <property type="term" value="P:peptidoglycan biosynthetic process"/>
    <property type="evidence" value="ECO:0007669"/>
    <property type="project" value="UniProtKB-KW"/>
</dbReference>
<keyword evidence="5" id="KW-0573">Peptidoglycan synthesis</keyword>
<evidence type="ECO:0000313" key="12">
    <source>
        <dbReference type="EMBL" id="OGL89412.1"/>
    </source>
</evidence>
<feature type="active site" description="Acyl-ester intermediate" evidence="7">
    <location>
        <position position="65"/>
    </location>
</feature>
<dbReference type="Gene3D" id="3.40.710.10">
    <property type="entry name" value="DD-peptidase/beta-lactamase superfamily"/>
    <property type="match status" value="1"/>
</dbReference>
<evidence type="ECO:0000256" key="8">
    <source>
        <dbReference type="PIRSR" id="PIRSR618044-2"/>
    </source>
</evidence>
<evidence type="ECO:0000256" key="2">
    <source>
        <dbReference type="ARBA" id="ARBA00022729"/>
    </source>
</evidence>
<dbReference type="SUPFAM" id="SSF56601">
    <property type="entry name" value="beta-lactamase/transpeptidase-like"/>
    <property type="match status" value="1"/>
</dbReference>
<dbReference type="GO" id="GO:0006508">
    <property type="term" value="P:proteolysis"/>
    <property type="evidence" value="ECO:0007669"/>
    <property type="project" value="InterPro"/>
</dbReference>
<keyword evidence="2 10" id="KW-0732">Signal</keyword>
<dbReference type="GO" id="GO:0071555">
    <property type="term" value="P:cell wall organization"/>
    <property type="evidence" value="ECO:0007669"/>
    <property type="project" value="UniProtKB-KW"/>
</dbReference>
<dbReference type="PANTHER" id="PTHR21581">
    <property type="entry name" value="D-ALANYL-D-ALANINE CARBOXYPEPTIDASE"/>
    <property type="match status" value="1"/>
</dbReference>
<comment type="similarity">
    <text evidence="1 9">Belongs to the peptidase S11 family.</text>
</comment>
<name>A0A1F7VFV8_9BACT</name>
<evidence type="ECO:0000256" key="4">
    <source>
        <dbReference type="ARBA" id="ARBA00022960"/>
    </source>
</evidence>
<evidence type="ECO:0000256" key="1">
    <source>
        <dbReference type="ARBA" id="ARBA00007164"/>
    </source>
</evidence>
<feature type="active site" description="Proton acceptor" evidence="7">
    <location>
        <position position="68"/>
    </location>
</feature>
<dbReference type="InterPro" id="IPR001967">
    <property type="entry name" value="Peptidase_S11_N"/>
</dbReference>
<evidence type="ECO:0000256" key="7">
    <source>
        <dbReference type="PIRSR" id="PIRSR618044-1"/>
    </source>
</evidence>
<sequence length="297" mass="32879">MSKYLTFLIFSATLAFPLASPVFAAEKLPPNNAGFQSRAASVLILNDNSSELAGKASDVVRPIASLTKLMTAIVLLDNGLDFSKTATYTPEKHYAYKNYMNIKRGEVFRVSDLWFGMLTGSLNVETRMLVDAVGIPETTFVNKMNIKASVLGLEYTKFFNVTGLSADLVRGQKAENVSTARELAALFQEALKYPQIAGALSLPAYRFEEVVDKDKKTGHYFHHTNKLMQEALPYRIVASKTGYTEEAGACFVTLTTSRAGNHLIVSLGDPNYQRRFDEPKRLAEWALLETRVRAAGQ</sequence>
<dbReference type="GO" id="GO:0009002">
    <property type="term" value="F:serine-type D-Ala-D-Ala carboxypeptidase activity"/>
    <property type="evidence" value="ECO:0007669"/>
    <property type="project" value="InterPro"/>
</dbReference>
<evidence type="ECO:0000313" key="13">
    <source>
        <dbReference type="Proteomes" id="UP000176678"/>
    </source>
</evidence>
<reference evidence="12 13" key="1">
    <citation type="journal article" date="2016" name="Nat. Commun.">
        <title>Thousands of microbial genomes shed light on interconnected biogeochemical processes in an aquifer system.</title>
        <authorList>
            <person name="Anantharaman K."/>
            <person name="Brown C.T."/>
            <person name="Hug L.A."/>
            <person name="Sharon I."/>
            <person name="Castelle C.J."/>
            <person name="Probst A.J."/>
            <person name="Thomas B.C."/>
            <person name="Singh A."/>
            <person name="Wilkins M.J."/>
            <person name="Karaoz U."/>
            <person name="Brodie E.L."/>
            <person name="Williams K.H."/>
            <person name="Hubbard S.S."/>
            <person name="Banfield J.F."/>
        </authorList>
    </citation>
    <scope>NUCLEOTIDE SEQUENCE [LARGE SCALE GENOMIC DNA]</scope>
</reference>